<feature type="region of interest" description="Disordered" evidence="1">
    <location>
        <begin position="1"/>
        <end position="30"/>
    </location>
</feature>
<dbReference type="SUPFAM" id="SSF69754">
    <property type="entry name" value="Ribosome binding protein Y (YfiA homologue)"/>
    <property type="match status" value="1"/>
</dbReference>
<proteinExistence type="predicted"/>
<dbReference type="HOGENOM" id="CLU_1000765_0_0_7"/>
<evidence type="ECO:0000313" key="3">
    <source>
        <dbReference type="Proteomes" id="UP000002139"/>
    </source>
</evidence>
<organism evidence="2 3">
    <name type="scientific">Sorangium cellulosum (strain So ce56)</name>
    <name type="common">Polyangium cellulosum (strain So ce56)</name>
    <dbReference type="NCBI Taxonomy" id="448385"/>
    <lineage>
        <taxon>Bacteria</taxon>
        <taxon>Pseudomonadati</taxon>
        <taxon>Myxococcota</taxon>
        <taxon>Polyangia</taxon>
        <taxon>Polyangiales</taxon>
        <taxon>Polyangiaceae</taxon>
        <taxon>Sorangium</taxon>
    </lineage>
</organism>
<gene>
    <name evidence="2" type="ordered locus">sce1520</name>
</gene>
<feature type="region of interest" description="Disordered" evidence="1">
    <location>
        <begin position="127"/>
        <end position="278"/>
    </location>
</feature>
<sequence>MGRPSTGRRPQFPSTVPRPVRARAGRTPTERTPLAMRTFGVGVDEPTRAHVRQTLGAKLGRFARDIERLTVRFTDVNGPRGGVDVACDVKVVLSGHPSVVYQMRGREPRETIDRAVPGIVRAVQSALERAPRAASRAPARGPKPTARAAKRSAAAPARRNHPSPEGSFIGRRVGRSEENLERALERPEKSRRDIPVDTAAPGQSATDRKAGGGSTARRNTMRRTRKATATLEDSAQDRPSRKSTRKSANRAKQGSKLQRRAVRQATSPSTRAAKATAR</sequence>
<name>A9FCM4_SORC5</name>
<protein>
    <submittedName>
        <fullName evidence="2">Put. DNA binding protein</fullName>
    </submittedName>
</protein>
<evidence type="ECO:0000313" key="2">
    <source>
        <dbReference type="EMBL" id="CAN91678.1"/>
    </source>
</evidence>
<dbReference type="KEGG" id="scl:sce1520"/>
<feature type="compositionally biased region" description="Basic and acidic residues" evidence="1">
    <location>
        <begin position="174"/>
        <end position="195"/>
    </location>
</feature>
<dbReference type="EMBL" id="AM746676">
    <property type="protein sequence ID" value="CAN91678.1"/>
    <property type="molecule type" value="Genomic_DNA"/>
</dbReference>
<dbReference type="Gene3D" id="3.30.160.100">
    <property type="entry name" value="Ribosome hibernation promotion factor-like"/>
    <property type="match status" value="1"/>
</dbReference>
<keyword evidence="3" id="KW-1185">Reference proteome</keyword>
<dbReference type="AlphaFoldDB" id="A9FCM4"/>
<dbReference type="Proteomes" id="UP000002139">
    <property type="component" value="Chromosome"/>
</dbReference>
<reference evidence="2 3" key="1">
    <citation type="journal article" date="2007" name="Nat. Biotechnol.">
        <title>Complete genome sequence of the myxobacterium Sorangium cellulosum.</title>
        <authorList>
            <person name="Schneiker S."/>
            <person name="Perlova O."/>
            <person name="Kaiser O."/>
            <person name="Gerth K."/>
            <person name="Alici A."/>
            <person name="Altmeyer M.O."/>
            <person name="Bartels D."/>
            <person name="Bekel T."/>
            <person name="Beyer S."/>
            <person name="Bode E."/>
            <person name="Bode H.B."/>
            <person name="Bolten C.J."/>
            <person name="Choudhuri J.V."/>
            <person name="Doss S."/>
            <person name="Elnakady Y.A."/>
            <person name="Frank B."/>
            <person name="Gaigalat L."/>
            <person name="Goesmann A."/>
            <person name="Groeger C."/>
            <person name="Gross F."/>
            <person name="Jelsbak L."/>
            <person name="Jelsbak L."/>
            <person name="Kalinowski J."/>
            <person name="Kegler C."/>
            <person name="Knauber T."/>
            <person name="Konietzny S."/>
            <person name="Kopp M."/>
            <person name="Krause L."/>
            <person name="Krug D."/>
            <person name="Linke B."/>
            <person name="Mahmud T."/>
            <person name="Martinez-Arias R."/>
            <person name="McHardy A.C."/>
            <person name="Merai M."/>
            <person name="Meyer F."/>
            <person name="Mormann S."/>
            <person name="Munoz-Dorado J."/>
            <person name="Perez J."/>
            <person name="Pradella S."/>
            <person name="Rachid S."/>
            <person name="Raddatz G."/>
            <person name="Rosenau F."/>
            <person name="Rueckert C."/>
            <person name="Sasse F."/>
            <person name="Scharfe M."/>
            <person name="Schuster S.C."/>
            <person name="Suen G."/>
            <person name="Treuner-Lange A."/>
            <person name="Velicer G.J."/>
            <person name="Vorholter F.-J."/>
            <person name="Weissman K.J."/>
            <person name="Welch R.D."/>
            <person name="Wenzel S.C."/>
            <person name="Whitworth D.E."/>
            <person name="Wilhelm S."/>
            <person name="Wittmann C."/>
            <person name="Bloecker H."/>
            <person name="Puehler A."/>
            <person name="Mueller R."/>
        </authorList>
    </citation>
    <scope>NUCLEOTIDE SEQUENCE [LARGE SCALE GENOMIC DNA]</scope>
    <source>
        <strain evidence="3">So ce56</strain>
    </source>
</reference>
<dbReference type="eggNOG" id="COG1544">
    <property type="taxonomic scope" value="Bacteria"/>
</dbReference>
<dbReference type="InterPro" id="IPR036567">
    <property type="entry name" value="RHF-like"/>
</dbReference>
<accession>A9FCM4</accession>
<dbReference type="STRING" id="448385.sce1520"/>
<feature type="compositionally biased region" description="Low complexity" evidence="1">
    <location>
        <begin position="132"/>
        <end position="157"/>
    </location>
</feature>
<evidence type="ECO:0000256" key="1">
    <source>
        <dbReference type="SAM" id="MobiDB-lite"/>
    </source>
</evidence>